<keyword evidence="1" id="KW-0472">Membrane</keyword>
<keyword evidence="3" id="KW-1185">Reference proteome</keyword>
<sequence>MARSPDMFIDTHSVHQRRRLPMSLFVIIHLVRVLLGTYIVDCTQGKRPFELWPPNFRPKAFQKQSPGKG</sequence>
<proteinExistence type="predicted"/>
<dbReference type="EMBL" id="ML733395">
    <property type="protein sequence ID" value="KAB8225271.1"/>
    <property type="molecule type" value="Genomic_DNA"/>
</dbReference>
<evidence type="ECO:0000256" key="1">
    <source>
        <dbReference type="SAM" id="Phobius"/>
    </source>
</evidence>
<reference evidence="2 3" key="1">
    <citation type="submission" date="2019-04" db="EMBL/GenBank/DDBJ databases">
        <title>Fungal friends and foes A comparative genomics study of 23 Aspergillus species from section Flavi.</title>
        <authorList>
            <consortium name="DOE Joint Genome Institute"/>
            <person name="Kjaerbolling I."/>
            <person name="Vesth T.C."/>
            <person name="Frisvad J.C."/>
            <person name="Nybo J.L."/>
            <person name="Theobald S."/>
            <person name="Kildgaard S."/>
            <person name="Petersen T.I."/>
            <person name="Kuo A."/>
            <person name="Sato A."/>
            <person name="Lyhne E.K."/>
            <person name="Kogle M.E."/>
            <person name="Wiebenga A."/>
            <person name="Kun R.S."/>
            <person name="Lubbers R.J."/>
            <person name="Makela M.R."/>
            <person name="Barry K."/>
            <person name="Chovatia M."/>
            <person name="Clum A."/>
            <person name="Daum C."/>
            <person name="Haridas S."/>
            <person name="He G."/>
            <person name="LaButti K."/>
            <person name="Lipzen A."/>
            <person name="Mondo S."/>
            <person name="Pangilinan J."/>
            <person name="Riley R."/>
            <person name="Salamov A."/>
            <person name="Simmons B.A."/>
            <person name="Magnuson J.K."/>
            <person name="Henrissat B."/>
            <person name="Mortensen U.H."/>
            <person name="Larsen T.O."/>
            <person name="De vries R.P."/>
            <person name="Grigoriev I.V."/>
            <person name="Machida M."/>
            <person name="Baker S.E."/>
            <person name="Andersen M.R."/>
        </authorList>
    </citation>
    <scope>NUCLEOTIDE SEQUENCE [LARGE SCALE GENOMIC DNA]</scope>
    <source>
        <strain evidence="2 3">CBS 126849</strain>
    </source>
</reference>
<accession>A0A5N6F5V4</accession>
<keyword evidence="1" id="KW-1133">Transmembrane helix</keyword>
<feature type="transmembrane region" description="Helical" evidence="1">
    <location>
        <begin position="20"/>
        <end position="40"/>
    </location>
</feature>
<gene>
    <name evidence="2" type="ORF">BDV33DRAFT_163956</name>
</gene>
<dbReference type="AlphaFoldDB" id="A0A5N6F5V4"/>
<organism evidence="2 3">
    <name type="scientific">Aspergillus novoparasiticus</name>
    <dbReference type="NCBI Taxonomy" id="986946"/>
    <lineage>
        <taxon>Eukaryota</taxon>
        <taxon>Fungi</taxon>
        <taxon>Dikarya</taxon>
        <taxon>Ascomycota</taxon>
        <taxon>Pezizomycotina</taxon>
        <taxon>Eurotiomycetes</taxon>
        <taxon>Eurotiomycetidae</taxon>
        <taxon>Eurotiales</taxon>
        <taxon>Aspergillaceae</taxon>
        <taxon>Aspergillus</taxon>
        <taxon>Aspergillus subgen. Circumdati</taxon>
    </lineage>
</organism>
<dbReference type="Proteomes" id="UP000326799">
    <property type="component" value="Unassembled WGS sequence"/>
</dbReference>
<name>A0A5N6F5V4_9EURO</name>
<protein>
    <submittedName>
        <fullName evidence="2">Uncharacterized protein</fullName>
    </submittedName>
</protein>
<evidence type="ECO:0000313" key="2">
    <source>
        <dbReference type="EMBL" id="KAB8225271.1"/>
    </source>
</evidence>
<keyword evidence="1" id="KW-0812">Transmembrane</keyword>
<evidence type="ECO:0000313" key="3">
    <source>
        <dbReference type="Proteomes" id="UP000326799"/>
    </source>
</evidence>